<feature type="chain" id="PRO_5025650729" description="DUF839 domain-containing protein" evidence="1">
    <location>
        <begin position="23"/>
        <end position="573"/>
    </location>
</feature>
<comment type="caution">
    <text evidence="2">The sequence shown here is derived from an EMBL/GenBank/DDBJ whole genome shotgun (WGS) entry which is preliminary data.</text>
</comment>
<organism evidence="2">
    <name type="scientific">Caldilineaceae bacterium SB0662_bin_9</name>
    <dbReference type="NCBI Taxonomy" id="2605258"/>
    <lineage>
        <taxon>Bacteria</taxon>
        <taxon>Bacillati</taxon>
        <taxon>Chloroflexota</taxon>
        <taxon>Caldilineae</taxon>
        <taxon>Caldilineales</taxon>
        <taxon>Caldilineaceae</taxon>
    </lineage>
</organism>
<accession>A0A6B1DQ49</accession>
<dbReference type="EMBL" id="VXPY01000032">
    <property type="protein sequence ID" value="MYD89710.1"/>
    <property type="molecule type" value="Genomic_DNA"/>
</dbReference>
<dbReference type="SUPFAM" id="SSF82171">
    <property type="entry name" value="DPP6 N-terminal domain-like"/>
    <property type="match status" value="1"/>
</dbReference>
<protein>
    <recommendedName>
        <fullName evidence="3">DUF839 domain-containing protein</fullName>
    </recommendedName>
</protein>
<evidence type="ECO:0000313" key="2">
    <source>
        <dbReference type="EMBL" id="MYD89710.1"/>
    </source>
</evidence>
<feature type="signal peptide" evidence="1">
    <location>
        <begin position="1"/>
        <end position="22"/>
    </location>
</feature>
<proteinExistence type="predicted"/>
<sequence length="573" mass="60574">MKRLGLSLAVFLAMGAFMVACDAEFAAALPEVEKTVEDASAAGSETGGWEVWLSDQSDSVDISADNPAGTHGSRIVIYESSDILAAPPGWYAEDDPEYGPTVIEAVDVFPSAFEELGVHVRRLHGMLPQPSNHRYMNANFFGPGAGLVGIIDAEGQCEPLADGLRKCKPIQGSPEEAVKLGKALFRTTGPEGSSPSNHMSFFSPDGTKLIVANLGAKLLERIDYDAESDTFTFNKAATLDLVGGRDLTTMEAQADATLPDGSVSGEYANFQPTTTPSGALKEGPGRANNVVVCPIVSSNNRHAYVTFGGGGLFVVDITTEPMSIVAEYTNDVISVAGCGGVEGRGFMHLNAGVSASPAGADDSTFIMYRLPLDYPDGANPHTTPNVPPVVTFHEEKVLEITDETELSKRRDSHGAVASVDGRYLYQFDRIQNNAEVFDLDKVINDPDATLEEQAAAHVGTLDLTGTGHCVGEGAPFVNMQDEGYEFNDDPAPDLVDISPDGRMLVVSFRGANPITVKHAGLGSCPGFGVVTLSGDGGSTGTLTHVFRTFLPDATGTRNLSDIHAAIVRIKSKD</sequence>
<gene>
    <name evidence="2" type="ORF">F4Y08_05135</name>
</gene>
<dbReference type="PROSITE" id="PS51257">
    <property type="entry name" value="PROKAR_LIPOPROTEIN"/>
    <property type="match status" value="1"/>
</dbReference>
<reference evidence="2" key="1">
    <citation type="submission" date="2019-09" db="EMBL/GenBank/DDBJ databases">
        <title>Characterisation of the sponge microbiome using genome-centric metagenomics.</title>
        <authorList>
            <person name="Engelberts J.P."/>
            <person name="Robbins S.J."/>
            <person name="De Goeij J.M."/>
            <person name="Aranda M."/>
            <person name="Bell S.C."/>
            <person name="Webster N.S."/>
        </authorList>
    </citation>
    <scope>NUCLEOTIDE SEQUENCE</scope>
    <source>
        <strain evidence="2">SB0662_bin_9</strain>
    </source>
</reference>
<evidence type="ECO:0000256" key="1">
    <source>
        <dbReference type="SAM" id="SignalP"/>
    </source>
</evidence>
<name>A0A6B1DQ49_9CHLR</name>
<keyword evidence="1" id="KW-0732">Signal</keyword>
<dbReference type="AlphaFoldDB" id="A0A6B1DQ49"/>
<evidence type="ECO:0008006" key="3">
    <source>
        <dbReference type="Google" id="ProtNLM"/>
    </source>
</evidence>